<organism evidence="1 2">
    <name type="scientific">Neolentinus lepideus HHB14362 ss-1</name>
    <dbReference type="NCBI Taxonomy" id="1314782"/>
    <lineage>
        <taxon>Eukaryota</taxon>
        <taxon>Fungi</taxon>
        <taxon>Dikarya</taxon>
        <taxon>Basidiomycota</taxon>
        <taxon>Agaricomycotina</taxon>
        <taxon>Agaricomycetes</taxon>
        <taxon>Gloeophyllales</taxon>
        <taxon>Gloeophyllaceae</taxon>
        <taxon>Neolentinus</taxon>
    </lineage>
</organism>
<accession>A0A165RGH5</accession>
<proteinExistence type="predicted"/>
<dbReference type="Proteomes" id="UP000076761">
    <property type="component" value="Unassembled WGS sequence"/>
</dbReference>
<sequence>MSPRKSLVNAELPICIYEMPCIITLLPVHPLPVLLISVNIYSSPLFPPSSKVPIGWIVGRGRPIGGFLNGTSYTALHPSLSTNNTVYKFHSNAPSRQDPRLFQWESMLHTQSTMWLKISSRCPTVAIRVARLPDSSDQESEALHVPGYMLSSIAC</sequence>
<keyword evidence="2" id="KW-1185">Reference proteome</keyword>
<name>A0A165RGH5_9AGAM</name>
<reference evidence="1 2" key="1">
    <citation type="journal article" date="2016" name="Mol. Biol. Evol.">
        <title>Comparative Genomics of Early-Diverging Mushroom-Forming Fungi Provides Insights into the Origins of Lignocellulose Decay Capabilities.</title>
        <authorList>
            <person name="Nagy L.G."/>
            <person name="Riley R."/>
            <person name="Tritt A."/>
            <person name="Adam C."/>
            <person name="Daum C."/>
            <person name="Floudas D."/>
            <person name="Sun H."/>
            <person name="Yadav J.S."/>
            <person name="Pangilinan J."/>
            <person name="Larsson K.H."/>
            <person name="Matsuura K."/>
            <person name="Barry K."/>
            <person name="Labutti K."/>
            <person name="Kuo R."/>
            <person name="Ohm R.A."/>
            <person name="Bhattacharya S.S."/>
            <person name="Shirouzu T."/>
            <person name="Yoshinaga Y."/>
            <person name="Martin F.M."/>
            <person name="Grigoriev I.V."/>
            <person name="Hibbett D.S."/>
        </authorList>
    </citation>
    <scope>NUCLEOTIDE SEQUENCE [LARGE SCALE GENOMIC DNA]</scope>
    <source>
        <strain evidence="1 2">HHB14362 ss-1</strain>
    </source>
</reference>
<evidence type="ECO:0000313" key="2">
    <source>
        <dbReference type="Proteomes" id="UP000076761"/>
    </source>
</evidence>
<gene>
    <name evidence="1" type="ORF">NEOLEDRAFT_514022</name>
</gene>
<dbReference type="InParanoid" id="A0A165RGH5"/>
<dbReference type="AlphaFoldDB" id="A0A165RGH5"/>
<evidence type="ECO:0000313" key="1">
    <source>
        <dbReference type="EMBL" id="KZT23777.1"/>
    </source>
</evidence>
<dbReference type="EMBL" id="KV425582">
    <property type="protein sequence ID" value="KZT23777.1"/>
    <property type="molecule type" value="Genomic_DNA"/>
</dbReference>
<protein>
    <submittedName>
        <fullName evidence="1">Uncharacterized protein</fullName>
    </submittedName>
</protein>